<dbReference type="Proteomes" id="UP000492820">
    <property type="component" value="Unassembled WGS sequence"/>
</dbReference>
<dbReference type="PROSITE" id="PS51843">
    <property type="entry name" value="NR_LBD"/>
    <property type="match status" value="1"/>
</dbReference>
<dbReference type="GO" id="GO:0008270">
    <property type="term" value="F:zinc ion binding"/>
    <property type="evidence" value="ECO:0007669"/>
    <property type="project" value="UniProtKB-KW"/>
</dbReference>
<keyword evidence="3" id="KW-0863">Zinc-finger</keyword>
<feature type="region of interest" description="Disordered" evidence="10">
    <location>
        <begin position="426"/>
        <end position="486"/>
    </location>
</feature>
<evidence type="ECO:0000259" key="12">
    <source>
        <dbReference type="PROSITE" id="PS51030"/>
    </source>
</evidence>
<proteinExistence type="predicted"/>
<dbReference type="SMART" id="SM00430">
    <property type="entry name" value="HOLI"/>
    <property type="match status" value="1"/>
</dbReference>
<dbReference type="InterPro" id="IPR013088">
    <property type="entry name" value="Znf_NHR/GATA"/>
</dbReference>
<dbReference type="Gene3D" id="3.30.50.10">
    <property type="entry name" value="Erythroid Transcription Factor GATA-1, subunit A"/>
    <property type="match status" value="2"/>
</dbReference>
<evidence type="ECO:0000256" key="7">
    <source>
        <dbReference type="ARBA" id="ARBA00023163"/>
    </source>
</evidence>
<dbReference type="InterPro" id="IPR000536">
    <property type="entry name" value="Nucl_hrmn_rcpt_lig-bd"/>
</dbReference>
<evidence type="ECO:0000313" key="14">
    <source>
        <dbReference type="EMBL" id="CDS19287.1"/>
    </source>
</evidence>
<feature type="compositionally biased region" description="Low complexity" evidence="10">
    <location>
        <begin position="582"/>
        <end position="593"/>
    </location>
</feature>
<keyword evidence="6" id="KW-0238">DNA-binding</keyword>
<dbReference type="Gene3D" id="1.10.565.10">
    <property type="entry name" value="Retinoid X Receptor"/>
    <property type="match status" value="1"/>
</dbReference>
<organism evidence="14">
    <name type="scientific">Echinococcus granulosus</name>
    <name type="common">Hydatid tapeworm</name>
    <dbReference type="NCBI Taxonomy" id="6210"/>
    <lineage>
        <taxon>Eukaryota</taxon>
        <taxon>Metazoa</taxon>
        <taxon>Spiralia</taxon>
        <taxon>Lophotrochozoa</taxon>
        <taxon>Platyhelminthes</taxon>
        <taxon>Cestoda</taxon>
        <taxon>Eucestoda</taxon>
        <taxon>Cyclophyllidea</taxon>
        <taxon>Taeniidae</taxon>
        <taxon>Echinococcus</taxon>
        <taxon>Echinococcus granulosus group</taxon>
    </lineage>
</organism>
<keyword evidence="9" id="KW-0539">Nucleus</keyword>
<dbReference type="PANTHER" id="PTHR45805">
    <property type="entry name" value="NUCLEAR HORMONE RECEPTOR HR3-RELATED"/>
    <property type="match status" value="1"/>
</dbReference>
<evidence type="ECO:0000256" key="3">
    <source>
        <dbReference type="ARBA" id="ARBA00022771"/>
    </source>
</evidence>
<feature type="domain" description="NR LBD" evidence="13">
    <location>
        <begin position="671"/>
        <end position="904"/>
    </location>
</feature>
<keyword evidence="11" id="KW-0732">Signal</keyword>
<dbReference type="SUPFAM" id="SSF48508">
    <property type="entry name" value="Nuclear receptor ligand-binding domain"/>
    <property type="match status" value="1"/>
</dbReference>
<dbReference type="EMBL" id="LK028579">
    <property type="protein sequence ID" value="CDS19287.1"/>
    <property type="molecule type" value="Genomic_DNA"/>
</dbReference>
<feature type="chain" id="PRO_5036289562" evidence="11">
    <location>
        <begin position="24"/>
        <end position="922"/>
    </location>
</feature>
<dbReference type="Pfam" id="PF00104">
    <property type="entry name" value="Hormone_recep"/>
    <property type="match status" value="1"/>
</dbReference>
<dbReference type="InterPro" id="IPR001628">
    <property type="entry name" value="Znf_hrmn_rcpt"/>
</dbReference>
<feature type="domain" description="Nuclear receptor" evidence="12">
    <location>
        <begin position="250"/>
        <end position="325"/>
    </location>
</feature>
<evidence type="ECO:0000256" key="8">
    <source>
        <dbReference type="ARBA" id="ARBA00023170"/>
    </source>
</evidence>
<dbReference type="PRINTS" id="PR00047">
    <property type="entry name" value="STROIDFINGER"/>
</dbReference>
<dbReference type="InterPro" id="IPR035500">
    <property type="entry name" value="NHR-like_dom_sf"/>
</dbReference>
<feature type="compositionally biased region" description="Low complexity" evidence="10">
    <location>
        <begin position="436"/>
        <end position="453"/>
    </location>
</feature>
<evidence type="ECO:0000256" key="6">
    <source>
        <dbReference type="ARBA" id="ARBA00023125"/>
    </source>
</evidence>
<protein>
    <submittedName>
        <fullName evidence="14 16">Nuclear receptor 2DBD gamma</fullName>
    </submittedName>
</protein>
<reference evidence="14" key="2">
    <citation type="submission" date="2014-06" db="EMBL/GenBank/DDBJ databases">
        <authorList>
            <person name="Aslett M."/>
        </authorList>
    </citation>
    <scope>NUCLEOTIDE SEQUENCE</scope>
</reference>
<dbReference type="GO" id="GO:0043565">
    <property type="term" value="F:sequence-specific DNA binding"/>
    <property type="evidence" value="ECO:0007669"/>
    <property type="project" value="InterPro"/>
</dbReference>
<evidence type="ECO:0000313" key="16">
    <source>
        <dbReference type="WBParaSite" id="EgrG_000458200"/>
    </source>
</evidence>
<name>A0A068WNU4_ECHGR</name>
<reference evidence="16" key="3">
    <citation type="submission" date="2020-10" db="UniProtKB">
        <authorList>
            <consortium name="WormBaseParasite"/>
        </authorList>
    </citation>
    <scope>IDENTIFICATION</scope>
</reference>
<feature type="signal peptide" evidence="11">
    <location>
        <begin position="1"/>
        <end position="23"/>
    </location>
</feature>
<evidence type="ECO:0000256" key="5">
    <source>
        <dbReference type="ARBA" id="ARBA00023015"/>
    </source>
</evidence>
<sequence length="922" mass="101625">MSPSAFQPLLFVVYSWSTGCVVAIMIDEVEEVRIPPYQSFETLSLAKGQREDGHLSQGHVMYFGSDLADSVPLAASKRTERIPRDSKLLKFHGFLSSNPSWVSTDASESGAVNPSKITEPLQSASAFFTDEMTPEFAFTQYQRRSEDQACQVCGQPSVGFHHRAYKFFTRHLTNRIKKEKSTFGEGDSAKSSTQGGETHPDLNVVCPMGGNCKIEGPGRGKCPHCRFRKCLDLGMSLTPPGGEIGCDVSKIPCRVCGGPSSGFHFGALTCEGCKGFFRRTVHSNSIPQCLGNQTCRITPSNRNMCKSCRFKKCLEVGMSQKRSRVGRQPNAIKYYCVREISRREQNGGLPSPDDSSASKGPSTHTNHVDDSVPLSPGQRQTALLQTAAGAPKRSLNTFETVDATVVPMPTAIASVVGAVPLTADLGNATDSEGTRSRASTLSASSGVSSSSAAFQNPLDAQQTSPIISSISSLKRPKVEDTQEHDAGTDMVDSSFCQQLASVTVASSLANHFLLNPQFASGSCSSQLHHPQPTPTAEFLSQLAKHHPTMVAAAAASLLWGSPSNGPVFKSEHTQTAVPSPPQLSCCSSSSSSRFHPHQSPAPPPTLPTALQPVDMVVHSCLGPPETKAKQHNKTENQSFHDDVVREGSEAASSLEESIRTNVFVTLAEFTQGIERATDFLRSERMRLKRIRTDPQPRFTNLDTIERVWSQMMRQFVSHTRMVVDFSKLIAGFNRLGINDRRQLIRAAMYPIMLIELSRDFQNNSSLSYNYFDFPEREKEIIIQRFPPLAKIISHLVQSGKVLRRLKLDDIESTIICIQELLRHKNELEDPASCEHLFLLSMQALVNHEHQKSKSDAASERLTAFTQLLPILNQLNVEHHEVLSQVRLQFPHLVFPELYVEMFAIGADKPPHFFRNDSNRNDL</sequence>
<keyword evidence="7" id="KW-0804">Transcription</keyword>
<feature type="region of interest" description="Disordered" evidence="10">
    <location>
        <begin position="569"/>
        <end position="609"/>
    </location>
</feature>
<feature type="domain" description="Nuclear receptor" evidence="12">
    <location>
        <begin position="147"/>
        <end position="242"/>
    </location>
</feature>
<dbReference type="CDD" id="cd07179">
    <property type="entry name" value="2DBD_NR_DBD2"/>
    <property type="match status" value="1"/>
</dbReference>
<accession>A0A068WNU4</accession>
<dbReference type="Pfam" id="PF00105">
    <property type="entry name" value="zf-C4"/>
    <property type="match status" value="2"/>
</dbReference>
<dbReference type="GO" id="GO:0003700">
    <property type="term" value="F:DNA-binding transcription factor activity"/>
    <property type="evidence" value="ECO:0007669"/>
    <property type="project" value="InterPro"/>
</dbReference>
<keyword evidence="2" id="KW-0479">Metal-binding</keyword>
<feature type="region of interest" description="Disordered" evidence="10">
    <location>
        <begin position="344"/>
        <end position="376"/>
    </location>
</feature>
<evidence type="ECO:0000256" key="10">
    <source>
        <dbReference type="SAM" id="MobiDB-lite"/>
    </source>
</evidence>
<evidence type="ECO:0000256" key="1">
    <source>
        <dbReference type="ARBA" id="ARBA00004123"/>
    </source>
</evidence>
<dbReference type="PANTHER" id="PTHR45805:SF2">
    <property type="entry name" value="NUCLEAR HORMONE RECEPTOR HR3-RELATED"/>
    <property type="match status" value="1"/>
</dbReference>
<reference evidence="14 15" key="1">
    <citation type="journal article" date="2013" name="Nature">
        <title>The genomes of four tapeworm species reveal adaptations to parasitism.</title>
        <authorList>
            <person name="Tsai I.J."/>
            <person name="Zarowiecki M."/>
            <person name="Holroyd N."/>
            <person name="Garciarrubio A."/>
            <person name="Sanchez-Flores A."/>
            <person name="Brooks K.L."/>
            <person name="Tracey A."/>
            <person name="Bobes R.J."/>
            <person name="Fragoso G."/>
            <person name="Sciutto E."/>
            <person name="Aslett M."/>
            <person name="Beasley H."/>
            <person name="Bennett H.M."/>
            <person name="Cai J."/>
            <person name="Camicia F."/>
            <person name="Clark R."/>
            <person name="Cucher M."/>
            <person name="De Silva N."/>
            <person name="Day T.A."/>
            <person name="Deplazes P."/>
            <person name="Estrada K."/>
            <person name="Fernandez C."/>
            <person name="Holland P.W."/>
            <person name="Hou J."/>
            <person name="Hu S."/>
            <person name="Huckvale T."/>
            <person name="Hung S.S."/>
            <person name="Kamenetzky L."/>
            <person name="Keane J.A."/>
            <person name="Kiss F."/>
            <person name="Koziol U."/>
            <person name="Lambert O."/>
            <person name="Liu K."/>
            <person name="Luo X."/>
            <person name="Luo Y."/>
            <person name="Macchiaroli N."/>
            <person name="Nichol S."/>
            <person name="Paps J."/>
            <person name="Parkinson J."/>
            <person name="Pouchkina-Stantcheva N."/>
            <person name="Riddiford N."/>
            <person name="Rosenzvit M."/>
            <person name="Salinas G."/>
            <person name="Wasmuth J.D."/>
            <person name="Zamanian M."/>
            <person name="Zheng Y."/>
            <person name="Cai X."/>
            <person name="Soberon X."/>
            <person name="Olson P.D."/>
            <person name="Laclette J.P."/>
            <person name="Brehm K."/>
            <person name="Berriman M."/>
            <person name="Garciarrubio A."/>
            <person name="Bobes R.J."/>
            <person name="Fragoso G."/>
            <person name="Sanchez-Flores A."/>
            <person name="Estrada K."/>
            <person name="Cevallos M.A."/>
            <person name="Morett E."/>
            <person name="Gonzalez V."/>
            <person name="Portillo T."/>
            <person name="Ochoa-Leyva A."/>
            <person name="Jose M.V."/>
            <person name="Sciutto E."/>
            <person name="Landa A."/>
            <person name="Jimenez L."/>
            <person name="Valdes V."/>
            <person name="Carrero J.C."/>
            <person name="Larralde C."/>
            <person name="Morales-Montor J."/>
            <person name="Limon-Lason J."/>
            <person name="Soberon X."/>
            <person name="Laclette J.P."/>
        </authorList>
    </citation>
    <scope>NUCLEOTIDE SEQUENCE [LARGE SCALE GENOMIC DNA]</scope>
</reference>
<keyword evidence="5" id="KW-0805">Transcription regulation</keyword>
<evidence type="ECO:0000313" key="15">
    <source>
        <dbReference type="Proteomes" id="UP000492820"/>
    </source>
</evidence>
<gene>
    <name evidence="16" type="primary">EGR_04794</name>
    <name evidence="14" type="ORF">EgrG_000458200</name>
</gene>
<feature type="compositionally biased region" description="Polar residues" evidence="10">
    <location>
        <begin position="353"/>
        <end position="365"/>
    </location>
</feature>
<dbReference type="OrthoDB" id="5771769at2759"/>
<feature type="compositionally biased region" description="Basic and acidic residues" evidence="10">
    <location>
        <begin position="476"/>
        <end position="486"/>
    </location>
</feature>
<dbReference type="SUPFAM" id="SSF57716">
    <property type="entry name" value="Glucocorticoid receptor-like (DNA-binding domain)"/>
    <property type="match status" value="2"/>
</dbReference>
<keyword evidence="4" id="KW-0862">Zinc</keyword>
<dbReference type="PROSITE" id="PS51030">
    <property type="entry name" value="NUCLEAR_REC_DBD_2"/>
    <property type="match status" value="2"/>
</dbReference>
<dbReference type="AlphaFoldDB" id="A0A068WNU4"/>
<comment type="subcellular location">
    <subcellularLocation>
        <location evidence="1">Nucleus</location>
    </subcellularLocation>
</comment>
<dbReference type="GO" id="GO:0005634">
    <property type="term" value="C:nucleus"/>
    <property type="evidence" value="ECO:0007669"/>
    <property type="project" value="UniProtKB-SubCell"/>
</dbReference>
<keyword evidence="8 14" id="KW-0675">Receptor</keyword>
<evidence type="ECO:0000256" key="11">
    <source>
        <dbReference type="SAM" id="SignalP"/>
    </source>
</evidence>
<evidence type="ECO:0000256" key="2">
    <source>
        <dbReference type="ARBA" id="ARBA00022723"/>
    </source>
</evidence>
<evidence type="ECO:0000256" key="9">
    <source>
        <dbReference type="ARBA" id="ARBA00023242"/>
    </source>
</evidence>
<evidence type="ECO:0000259" key="13">
    <source>
        <dbReference type="PROSITE" id="PS51843"/>
    </source>
</evidence>
<dbReference type="WBParaSite" id="EgrG_000458200">
    <property type="protein sequence ID" value="EgrG_000458200"/>
    <property type="gene ID" value="EgrG_000458200"/>
</dbReference>
<evidence type="ECO:0000256" key="4">
    <source>
        <dbReference type="ARBA" id="ARBA00022833"/>
    </source>
</evidence>
<dbReference type="SMART" id="SM00399">
    <property type="entry name" value="ZnF_C4"/>
    <property type="match status" value="2"/>
</dbReference>